<gene>
    <name evidence="3" type="ORF">Fcan01_17153</name>
</gene>
<evidence type="ECO:0000313" key="3">
    <source>
        <dbReference type="EMBL" id="OXA47913.1"/>
    </source>
</evidence>
<organism evidence="3 4">
    <name type="scientific">Folsomia candida</name>
    <name type="common">Springtail</name>
    <dbReference type="NCBI Taxonomy" id="158441"/>
    <lineage>
        <taxon>Eukaryota</taxon>
        <taxon>Metazoa</taxon>
        <taxon>Ecdysozoa</taxon>
        <taxon>Arthropoda</taxon>
        <taxon>Hexapoda</taxon>
        <taxon>Collembola</taxon>
        <taxon>Entomobryomorpha</taxon>
        <taxon>Isotomoidea</taxon>
        <taxon>Isotomidae</taxon>
        <taxon>Proisotominae</taxon>
        <taxon>Folsomia</taxon>
    </lineage>
</organism>
<feature type="compositionally biased region" description="Basic residues" evidence="1">
    <location>
        <begin position="93"/>
        <end position="104"/>
    </location>
</feature>
<sequence>MEKSFVVVEFPNDKPVTVSVVPRSWLISDKECRWPPSRLRNRDLLLKDPNSKPAENWEISACRILGQFDNFEAAVTGCKIAEERSDVENNSKAGRRGRPAKRRRPEPPSSEDSSDCDEISSRNKLKNVVTQPRPTNFNSSHPATTFLSAPDKYQAGIYTPPSSTKFSLVLNTQFQPEVDTSIGDGKLLYGSFTPSQNGLELDQVDAGDSPAGDPFTQRNFDNASSPIVMTSHSGGAFDKIIIKYLAAIHTQNKNILQDLNWIKNNSQASLQSNTTERSYNFDTLPVFPLDSQEALQLLNEQLQIDDEKNILIAYLETIGGSTVQETVKKILRRIFTPQLAKQFSYTGKGTNKLTFSIFDNLVSCIFGATRRNKKILNADTTDRTLQVIIMDFFRYVRLPAPSPLEQQDQN</sequence>
<feature type="domain" description="DUF4806" evidence="2">
    <location>
        <begin position="287"/>
        <end position="368"/>
    </location>
</feature>
<evidence type="ECO:0000313" key="4">
    <source>
        <dbReference type="Proteomes" id="UP000198287"/>
    </source>
</evidence>
<feature type="region of interest" description="Disordered" evidence="1">
    <location>
        <begin position="86"/>
        <end position="143"/>
    </location>
</feature>
<protein>
    <recommendedName>
        <fullName evidence="2">DUF4806 domain-containing protein</fullName>
    </recommendedName>
</protein>
<accession>A0A226DRS4</accession>
<comment type="caution">
    <text evidence="3">The sequence shown here is derived from an EMBL/GenBank/DDBJ whole genome shotgun (WGS) entry which is preliminary data.</text>
</comment>
<keyword evidence="4" id="KW-1185">Reference proteome</keyword>
<dbReference type="InterPro" id="IPR032071">
    <property type="entry name" value="DUF4806"/>
</dbReference>
<dbReference type="Pfam" id="PF16064">
    <property type="entry name" value="DUF4806"/>
    <property type="match status" value="1"/>
</dbReference>
<dbReference type="OrthoDB" id="6614320at2759"/>
<reference evidence="3 4" key="1">
    <citation type="submission" date="2015-12" db="EMBL/GenBank/DDBJ databases">
        <title>The genome of Folsomia candida.</title>
        <authorList>
            <person name="Faddeeva A."/>
            <person name="Derks M.F."/>
            <person name="Anvar Y."/>
            <person name="Smit S."/>
            <person name="Van Straalen N."/>
            <person name="Roelofs D."/>
        </authorList>
    </citation>
    <scope>NUCLEOTIDE SEQUENCE [LARGE SCALE GENOMIC DNA]</scope>
    <source>
        <strain evidence="3 4">VU population</strain>
        <tissue evidence="3">Whole body</tissue>
    </source>
</reference>
<evidence type="ECO:0000259" key="2">
    <source>
        <dbReference type="Pfam" id="PF16064"/>
    </source>
</evidence>
<dbReference type="AlphaFoldDB" id="A0A226DRS4"/>
<dbReference type="EMBL" id="LNIX01000012">
    <property type="protein sequence ID" value="OXA47913.1"/>
    <property type="molecule type" value="Genomic_DNA"/>
</dbReference>
<dbReference type="PANTHER" id="PTHR34153">
    <property type="entry name" value="SI:CH211-262H13.3-RELATED-RELATED"/>
    <property type="match status" value="1"/>
</dbReference>
<proteinExistence type="predicted"/>
<evidence type="ECO:0000256" key="1">
    <source>
        <dbReference type="SAM" id="MobiDB-lite"/>
    </source>
</evidence>
<dbReference type="PANTHER" id="PTHR34153:SF2">
    <property type="entry name" value="SI:CH211-262H13.3-RELATED"/>
    <property type="match status" value="1"/>
</dbReference>
<feature type="compositionally biased region" description="Polar residues" evidence="1">
    <location>
        <begin position="128"/>
        <end position="143"/>
    </location>
</feature>
<name>A0A226DRS4_FOLCA</name>
<dbReference type="Proteomes" id="UP000198287">
    <property type="component" value="Unassembled WGS sequence"/>
</dbReference>